<protein>
    <submittedName>
        <fullName evidence="2">Uncharacterized protein</fullName>
    </submittedName>
</protein>
<evidence type="ECO:0000313" key="2">
    <source>
        <dbReference type="EMBL" id="KAA8632551.1"/>
    </source>
</evidence>
<organism evidence="2 3">
    <name type="scientific">Sordaria macrospora</name>
    <dbReference type="NCBI Taxonomy" id="5147"/>
    <lineage>
        <taxon>Eukaryota</taxon>
        <taxon>Fungi</taxon>
        <taxon>Dikarya</taxon>
        <taxon>Ascomycota</taxon>
        <taxon>Pezizomycotina</taxon>
        <taxon>Sordariomycetes</taxon>
        <taxon>Sordariomycetidae</taxon>
        <taxon>Sordariales</taxon>
        <taxon>Sordariaceae</taxon>
        <taxon>Sordaria</taxon>
    </lineage>
</organism>
<dbReference type="VEuPathDB" id="FungiDB:SMAC_07488"/>
<gene>
    <name evidence="2" type="ORF">SMACR_07488</name>
</gene>
<dbReference type="AlphaFoldDB" id="A0A8S8ZVE1"/>
<dbReference type="Proteomes" id="UP000433876">
    <property type="component" value="Unassembled WGS sequence"/>
</dbReference>
<evidence type="ECO:0000313" key="3">
    <source>
        <dbReference type="Proteomes" id="UP000433876"/>
    </source>
</evidence>
<dbReference type="EMBL" id="NMPR01000053">
    <property type="protein sequence ID" value="KAA8632551.1"/>
    <property type="molecule type" value="Genomic_DNA"/>
</dbReference>
<feature type="region of interest" description="Disordered" evidence="1">
    <location>
        <begin position="1"/>
        <end position="127"/>
    </location>
</feature>
<name>A0A8S8ZVE1_SORMA</name>
<reference evidence="2 3" key="1">
    <citation type="submission" date="2017-07" db="EMBL/GenBank/DDBJ databases">
        <title>Genome sequence of the Sordaria macrospora wild type strain R19027.</title>
        <authorList>
            <person name="Nowrousian M."/>
            <person name="Teichert I."/>
            <person name="Kueck U."/>
        </authorList>
    </citation>
    <scope>NUCLEOTIDE SEQUENCE [LARGE SCALE GENOMIC DNA]</scope>
    <source>
        <strain evidence="2 3">R19027</strain>
        <tissue evidence="2">Mycelium</tissue>
    </source>
</reference>
<comment type="caution">
    <text evidence="2">The sequence shown here is derived from an EMBL/GenBank/DDBJ whole genome shotgun (WGS) entry which is preliminary data.</text>
</comment>
<evidence type="ECO:0000256" key="1">
    <source>
        <dbReference type="SAM" id="MobiDB-lite"/>
    </source>
</evidence>
<sequence length="231" mass="25822">MDNTSNNHVNVPDNHGVTPGMEPAATINSPQVVMEDARNDPPIAPEDRRMTRGMKAAGGVNPLAPTPAQRQTRAREKPVVMKKEEDSDDQDHNPSQGFSKVAALPKKEKSPSADNTDPWACGPNGVPDMDKLVRLLTRDYTKSPEDSDLTEAAHKYKWRGIGPGKHSLWELRSIALSEKASARQEAKENPRDQVARIKLRLCEAIFSHVVGEWEVERYSKWRAYLPKNKIN</sequence>
<dbReference type="OMA" id="DPWACGP"/>
<accession>A0A8S8ZVE1</accession>
<feature type="compositionally biased region" description="Basic and acidic residues" evidence="1">
    <location>
        <begin position="73"/>
        <end position="85"/>
    </location>
</feature>
<proteinExistence type="predicted"/>
<feature type="compositionally biased region" description="Basic and acidic residues" evidence="1">
    <location>
        <begin position="35"/>
        <end position="50"/>
    </location>
</feature>